<organism evidence="3 4">
    <name type="scientific">Candidatus Segetimicrobium genomatis</name>
    <dbReference type="NCBI Taxonomy" id="2569760"/>
    <lineage>
        <taxon>Bacteria</taxon>
        <taxon>Bacillati</taxon>
        <taxon>Candidatus Sysuimicrobiota</taxon>
        <taxon>Candidatus Sysuimicrobiia</taxon>
        <taxon>Candidatus Sysuimicrobiales</taxon>
        <taxon>Candidatus Segetimicrobiaceae</taxon>
        <taxon>Candidatus Segetimicrobium</taxon>
    </lineage>
</organism>
<dbReference type="InterPro" id="IPR006076">
    <property type="entry name" value="FAD-dep_OxRdtase"/>
</dbReference>
<dbReference type="Gene3D" id="3.50.50.60">
    <property type="entry name" value="FAD/NAD(P)-binding domain"/>
    <property type="match status" value="1"/>
</dbReference>
<name>A0A537J4W4_9BACT</name>
<gene>
    <name evidence="3" type="ORF">E6H04_12180</name>
</gene>
<dbReference type="PANTHER" id="PTHR13847">
    <property type="entry name" value="SARCOSINE DEHYDROGENASE-RELATED"/>
    <property type="match status" value="1"/>
</dbReference>
<protein>
    <submittedName>
        <fullName evidence="3">FAD-binding oxidoreductase</fullName>
    </submittedName>
</protein>
<evidence type="ECO:0000313" key="4">
    <source>
        <dbReference type="Proteomes" id="UP000320048"/>
    </source>
</evidence>
<evidence type="ECO:0000256" key="1">
    <source>
        <dbReference type="SAM" id="Phobius"/>
    </source>
</evidence>
<feature type="domain" description="FAD dependent oxidoreductase" evidence="2">
    <location>
        <begin position="5"/>
        <end position="87"/>
    </location>
</feature>
<accession>A0A537J4W4</accession>
<feature type="non-terminal residue" evidence="3">
    <location>
        <position position="88"/>
    </location>
</feature>
<keyword evidence="1" id="KW-0472">Membrane</keyword>
<sequence>METPDAVIIGGGIIGCASAYYLAARGIRSVVLERRGLATEASGANAGMVGASVGIPGKTLAHTKKSLELLARDAEEFGRPVELVREGR</sequence>
<dbReference type="AlphaFoldDB" id="A0A537J4W4"/>
<dbReference type="InterPro" id="IPR036188">
    <property type="entry name" value="FAD/NAD-bd_sf"/>
</dbReference>
<dbReference type="Proteomes" id="UP000320048">
    <property type="component" value="Unassembled WGS sequence"/>
</dbReference>
<reference evidence="3 4" key="1">
    <citation type="journal article" date="2019" name="Nat. Microbiol.">
        <title>Mediterranean grassland soil C-N compound turnover is dependent on rainfall and depth, and is mediated by genomically divergent microorganisms.</title>
        <authorList>
            <person name="Diamond S."/>
            <person name="Andeer P.F."/>
            <person name="Li Z."/>
            <person name="Crits-Christoph A."/>
            <person name="Burstein D."/>
            <person name="Anantharaman K."/>
            <person name="Lane K.R."/>
            <person name="Thomas B.C."/>
            <person name="Pan C."/>
            <person name="Northen T.R."/>
            <person name="Banfield J.F."/>
        </authorList>
    </citation>
    <scope>NUCLEOTIDE SEQUENCE [LARGE SCALE GENOMIC DNA]</scope>
    <source>
        <strain evidence="3">NP_7</strain>
    </source>
</reference>
<dbReference type="Pfam" id="PF01266">
    <property type="entry name" value="DAO"/>
    <property type="match status" value="1"/>
</dbReference>
<keyword evidence="1" id="KW-1133">Transmembrane helix</keyword>
<evidence type="ECO:0000259" key="2">
    <source>
        <dbReference type="Pfam" id="PF01266"/>
    </source>
</evidence>
<evidence type="ECO:0000313" key="3">
    <source>
        <dbReference type="EMBL" id="TMI78590.1"/>
    </source>
</evidence>
<dbReference type="SUPFAM" id="SSF51905">
    <property type="entry name" value="FAD/NAD(P)-binding domain"/>
    <property type="match status" value="1"/>
</dbReference>
<dbReference type="GO" id="GO:0005737">
    <property type="term" value="C:cytoplasm"/>
    <property type="evidence" value="ECO:0007669"/>
    <property type="project" value="TreeGrafter"/>
</dbReference>
<dbReference type="EMBL" id="VBAO01000360">
    <property type="protein sequence ID" value="TMI78590.1"/>
    <property type="molecule type" value="Genomic_DNA"/>
</dbReference>
<keyword evidence="1" id="KW-0812">Transmembrane</keyword>
<comment type="caution">
    <text evidence="3">The sequence shown here is derived from an EMBL/GenBank/DDBJ whole genome shotgun (WGS) entry which is preliminary data.</text>
</comment>
<proteinExistence type="predicted"/>
<feature type="transmembrane region" description="Helical" evidence="1">
    <location>
        <begin position="6"/>
        <end position="24"/>
    </location>
</feature>